<gene>
    <name evidence="3" type="ORF">A8C32_10030</name>
</gene>
<reference evidence="3 4" key="1">
    <citation type="submission" date="2016-05" db="EMBL/GenBank/DDBJ databases">
        <title>Draft Genome Sequence of Algibacter sp. Strain SK-16 Isolated from the Surface Water of Aburatsubo Inlet.</title>
        <authorList>
            <person name="Wong S.-K."/>
            <person name="Yoshizawa S."/>
            <person name="Nakajima Y."/>
            <person name="Ogura Y."/>
            <person name="Tetsuya H."/>
            <person name="Hamasaki K."/>
        </authorList>
    </citation>
    <scope>NUCLEOTIDE SEQUENCE [LARGE SCALE GENOMIC DNA]</scope>
    <source>
        <strain evidence="3 4">SK-16</strain>
    </source>
</reference>
<dbReference type="OrthoDB" id="1187928at2"/>
<evidence type="ECO:0000256" key="1">
    <source>
        <dbReference type="SAM" id="Phobius"/>
    </source>
</evidence>
<dbReference type="EMBL" id="MDJD01000006">
    <property type="protein sequence ID" value="OEK09840.1"/>
    <property type="molecule type" value="Genomic_DNA"/>
</dbReference>
<keyword evidence="4" id="KW-1185">Reference proteome</keyword>
<accession>A0A1E5TEP2</accession>
<evidence type="ECO:0000259" key="2">
    <source>
        <dbReference type="Pfam" id="PF20249"/>
    </source>
</evidence>
<name>A0A1E5TEP2_9FLAO</name>
<keyword evidence="1" id="KW-0812">Transmembrane</keyword>
<proteinExistence type="predicted"/>
<dbReference type="CDD" id="cd20707">
    <property type="entry name" value="MIX_III"/>
    <property type="match status" value="1"/>
</dbReference>
<sequence length="1154" mass="130708">MANKKLQVTAVYVTEDEPVIAKAVNKNATGFQVISIDGPYDKPGGKKIEFVDKTKQYVYYITIDGDTSMVDRGKINWAVSYDGEGLGNEYIIEDVNGGRIDKNRLWLYINSQLAEKTFTIYAYTGSVPTKGSSITVSIDHAQYKADILNGDRCSVPSNTTIVTDEPTPTADQEFELQEGLRLYFLRYGFFLGDKGTNHKNDEYSLLNNEGKVSPYYNGLKLKGFHCHATELNLGYIYIINPDKATPKDSFEYEILPQQKLFEIPWHEKEKRTLRSSLRKQRNSPAPYHIIPDIEEVKQLYACFSPMQWSAEYYKKMCDDAALREERMTLIYCEPFSPAEFDRKTKYSKIYSYVGFSAVFPEANFIGYNRLKKRRERIAKHYKPDSEKILDLFVPLHDAIGCAEDMAFHLDREVIYHRANLEAIRYGECIDDVVHRIINGDTKTQITPEEQKISDMFSLALTSYQMVYNNAESIGDYDGGEDIGAGFIWHDGKGVYKPKLLKVLDVEGRKAQRQKIRDIQNDFGTYIQSNWFNHFTTDFYQNSDICNFTIKPVIARYLSNLALNPHDIDRALDLKRHQENDSPWEDFVKECVAYQKPRTSIQSILDYQIDITPEFEKLARAFNIGVIVRFSEFINKMLDSMAKIITKTSTRNLHVLVKRLNAKTVYGVKVFDLQAGEIRAKIPKNATLIIDPEDIVDYKGKNNYLRVRQDANSVKLLNKKTAKTKKIIIPIEQTEEYAAIGVKRAEKIGKFLNHDAFKGCIAGLQVLNLGVAISSFDDSTKSYVNLVGVIAEFSEALLNFKKVNARVAAFHIMRQNIGRSIVKVVPMASAGITVIMCGWDAYDSFGARDDDAALAFAGAALAFSGVTITTVGTTTAIGGVIASNLGIASLLGPIGWICAGIGVGLLVLAYYLKDTSLETYFKHYMFSDAIASPVSVNLPAWQHNLEMYQKRKLLMGENNTMMYLEDPTRASAELYDLIVCSDISYKQSNFTKPKTDYSWISNTTTITKYAMTFTVEVSFRQFFRTKEQFKYELYYYPYGIKRGSEVFIAPNFMVTHIEGNAKTPPKARVVINISEKLANKANAYSCLLFVCRLHEVQDGMDYPIVYNGVERHLGAIISIQNIETIKRTGASGSARLFKENVRIAPKTELINGNAF</sequence>
<protein>
    <recommendedName>
        <fullName evidence="2">Toxin VasX N-terminal region domain-containing protein</fullName>
    </recommendedName>
</protein>
<dbReference type="RefSeq" id="WP_069828500.1">
    <property type="nucleotide sequence ID" value="NZ_MDJD01000006.1"/>
</dbReference>
<dbReference type="Pfam" id="PF20249">
    <property type="entry name" value="VasX_N"/>
    <property type="match status" value="1"/>
</dbReference>
<feature type="domain" description="Toxin VasX N-terminal region" evidence="2">
    <location>
        <begin position="177"/>
        <end position="333"/>
    </location>
</feature>
<keyword evidence="1" id="KW-1133">Transmembrane helix</keyword>
<evidence type="ECO:0000313" key="3">
    <source>
        <dbReference type="EMBL" id="OEK09840.1"/>
    </source>
</evidence>
<dbReference type="AlphaFoldDB" id="A0A1E5TEP2"/>
<dbReference type="STRING" id="1849968.A8C32_10030"/>
<keyword evidence="1" id="KW-0472">Membrane</keyword>
<comment type="caution">
    <text evidence="3">The sequence shown here is derived from an EMBL/GenBank/DDBJ whole genome shotgun (WGS) entry which is preliminary data.</text>
</comment>
<evidence type="ECO:0000313" key="4">
    <source>
        <dbReference type="Proteomes" id="UP000095713"/>
    </source>
</evidence>
<feature type="transmembrane region" description="Helical" evidence="1">
    <location>
        <begin position="893"/>
        <end position="911"/>
    </location>
</feature>
<dbReference type="InterPro" id="IPR046864">
    <property type="entry name" value="VasX_N"/>
</dbReference>
<dbReference type="Proteomes" id="UP000095713">
    <property type="component" value="Unassembled WGS sequence"/>
</dbReference>
<feature type="transmembrane region" description="Helical" evidence="1">
    <location>
        <begin position="853"/>
        <end position="881"/>
    </location>
</feature>
<organism evidence="3 4">
    <name type="scientific">Flavivirga aquatica</name>
    <dbReference type="NCBI Taxonomy" id="1849968"/>
    <lineage>
        <taxon>Bacteria</taxon>
        <taxon>Pseudomonadati</taxon>
        <taxon>Bacteroidota</taxon>
        <taxon>Flavobacteriia</taxon>
        <taxon>Flavobacteriales</taxon>
        <taxon>Flavobacteriaceae</taxon>
        <taxon>Flavivirga</taxon>
    </lineage>
</organism>